<dbReference type="InterPro" id="IPR000629">
    <property type="entry name" value="RNA-helicase_DEAD-box_CS"/>
</dbReference>
<dbReference type="EMBL" id="JAPQKH010000007">
    <property type="protein sequence ID" value="KAJ5088886.1"/>
    <property type="molecule type" value="Genomic_DNA"/>
</dbReference>
<dbReference type="Pfam" id="PF00271">
    <property type="entry name" value="Helicase_C"/>
    <property type="match status" value="1"/>
</dbReference>
<dbReference type="PROSITE" id="PS51194">
    <property type="entry name" value="HELICASE_CTER"/>
    <property type="match status" value="1"/>
</dbReference>
<keyword evidence="2" id="KW-0698">rRNA processing</keyword>
<feature type="short sequence motif" description="Q motif" evidence="9">
    <location>
        <begin position="237"/>
        <end position="265"/>
    </location>
</feature>
<protein>
    <recommendedName>
        <fullName evidence="10">ATP-dependent RNA helicase</fullName>
        <ecNumber evidence="10">3.6.4.13</ecNumber>
    </recommendedName>
</protein>
<evidence type="ECO:0000256" key="11">
    <source>
        <dbReference type="SAM" id="MobiDB-lite"/>
    </source>
</evidence>
<feature type="compositionally biased region" description="Polar residues" evidence="11">
    <location>
        <begin position="48"/>
        <end position="57"/>
    </location>
</feature>
<feature type="compositionally biased region" description="Basic and acidic residues" evidence="11">
    <location>
        <begin position="66"/>
        <end position="79"/>
    </location>
</feature>
<evidence type="ECO:0000256" key="1">
    <source>
        <dbReference type="ARBA" id="ARBA00004604"/>
    </source>
</evidence>
<comment type="function">
    <text evidence="10">RNA helicase.</text>
</comment>
<evidence type="ECO:0000313" key="16">
    <source>
        <dbReference type="Proteomes" id="UP001149165"/>
    </source>
</evidence>
<dbReference type="PANTHER" id="PTHR24031">
    <property type="entry name" value="RNA HELICASE"/>
    <property type="match status" value="1"/>
</dbReference>
<dbReference type="SUPFAM" id="SSF52540">
    <property type="entry name" value="P-loop containing nucleoside triphosphate hydrolases"/>
    <property type="match status" value="2"/>
</dbReference>
<evidence type="ECO:0000256" key="3">
    <source>
        <dbReference type="ARBA" id="ARBA00022741"/>
    </source>
</evidence>
<dbReference type="PROSITE" id="PS00039">
    <property type="entry name" value="DEAD_ATP_HELICASE"/>
    <property type="match status" value="1"/>
</dbReference>
<dbReference type="Pfam" id="PF00270">
    <property type="entry name" value="DEAD"/>
    <property type="match status" value="2"/>
</dbReference>
<reference evidence="15" key="2">
    <citation type="journal article" date="2023" name="IMA Fungus">
        <title>Comparative genomic study of the Penicillium genus elucidates a diverse pangenome and 15 lateral gene transfer events.</title>
        <authorList>
            <person name="Petersen C."/>
            <person name="Sorensen T."/>
            <person name="Nielsen M.R."/>
            <person name="Sondergaard T.E."/>
            <person name="Sorensen J.L."/>
            <person name="Fitzpatrick D.A."/>
            <person name="Frisvad J.C."/>
            <person name="Nielsen K.L."/>
        </authorList>
    </citation>
    <scope>NUCLEOTIDE SEQUENCE</scope>
    <source>
        <strain evidence="15">IBT 30069</strain>
    </source>
</reference>
<evidence type="ECO:0000256" key="2">
    <source>
        <dbReference type="ARBA" id="ARBA00022552"/>
    </source>
</evidence>
<evidence type="ECO:0000256" key="7">
    <source>
        <dbReference type="ARBA" id="ARBA00022884"/>
    </source>
</evidence>
<comment type="subcellular location">
    <subcellularLocation>
        <location evidence="1">Nucleus</location>
        <location evidence="1">Nucleolus</location>
    </subcellularLocation>
</comment>
<evidence type="ECO:0000256" key="5">
    <source>
        <dbReference type="ARBA" id="ARBA00022806"/>
    </source>
</evidence>
<dbReference type="GO" id="GO:0016787">
    <property type="term" value="F:hydrolase activity"/>
    <property type="evidence" value="ECO:0007669"/>
    <property type="project" value="UniProtKB-KW"/>
</dbReference>
<feature type="compositionally biased region" description="Acidic residues" evidence="11">
    <location>
        <begin position="639"/>
        <end position="648"/>
    </location>
</feature>
<gene>
    <name evidence="15" type="ORF">N7456_012502</name>
</gene>
<keyword evidence="3 10" id="KW-0547">Nucleotide-binding</keyword>
<evidence type="ECO:0000313" key="15">
    <source>
        <dbReference type="EMBL" id="KAJ5088886.1"/>
    </source>
</evidence>
<evidence type="ECO:0000256" key="8">
    <source>
        <dbReference type="ARBA" id="ARBA00047984"/>
    </source>
</evidence>
<evidence type="ECO:0000256" key="4">
    <source>
        <dbReference type="ARBA" id="ARBA00022801"/>
    </source>
</evidence>
<keyword evidence="5 10" id="KW-0347">Helicase</keyword>
<evidence type="ECO:0000256" key="10">
    <source>
        <dbReference type="RuleBase" id="RU365068"/>
    </source>
</evidence>
<feature type="domain" description="Helicase ATP-binding" evidence="12">
    <location>
        <begin position="273"/>
        <end position="520"/>
    </location>
</feature>
<dbReference type="AlphaFoldDB" id="A0A9W9EVZ0"/>
<dbReference type="InterPro" id="IPR014001">
    <property type="entry name" value="Helicase_ATP-bd"/>
</dbReference>
<feature type="compositionally biased region" description="Basic and acidic residues" evidence="11">
    <location>
        <begin position="116"/>
        <end position="126"/>
    </location>
</feature>
<feature type="compositionally biased region" description="Acidic residues" evidence="11">
    <location>
        <begin position="133"/>
        <end position="146"/>
    </location>
</feature>
<evidence type="ECO:0000256" key="9">
    <source>
        <dbReference type="PROSITE-ProRule" id="PRU00552"/>
    </source>
</evidence>
<feature type="compositionally biased region" description="Acidic residues" evidence="11">
    <location>
        <begin position="617"/>
        <end position="629"/>
    </location>
</feature>
<feature type="compositionally biased region" description="Basic and acidic residues" evidence="11">
    <location>
        <begin position="87"/>
        <end position="102"/>
    </location>
</feature>
<keyword evidence="6 10" id="KW-0067">ATP-binding</keyword>
<dbReference type="SMART" id="SM00490">
    <property type="entry name" value="HELICc"/>
    <property type="match status" value="1"/>
</dbReference>
<dbReference type="PROSITE" id="PS51195">
    <property type="entry name" value="Q_MOTIF"/>
    <property type="match status" value="1"/>
</dbReference>
<evidence type="ECO:0000259" key="12">
    <source>
        <dbReference type="PROSITE" id="PS51192"/>
    </source>
</evidence>
<feature type="domain" description="Helicase C-terminal" evidence="13">
    <location>
        <begin position="648"/>
        <end position="807"/>
    </location>
</feature>
<keyword evidence="16" id="KW-1185">Reference proteome</keyword>
<feature type="region of interest" description="Disordered" evidence="11">
    <location>
        <begin position="1"/>
        <end position="221"/>
    </location>
</feature>
<reference evidence="15" key="1">
    <citation type="submission" date="2022-11" db="EMBL/GenBank/DDBJ databases">
        <authorList>
            <person name="Petersen C."/>
        </authorList>
    </citation>
    <scope>NUCLEOTIDE SEQUENCE</scope>
    <source>
        <strain evidence="15">IBT 30069</strain>
    </source>
</reference>
<proteinExistence type="inferred from homology"/>
<sequence length="837" mass="91501">MAGSKVPESATKMTTTPNSEKPSKRKRDLDGAQATTPTKKKKKRDSLTAVSPENDASTNKKRKRVKDALQGEDYKESANKESTVAPERSEKTPADTNDVSHKEGKKSKDGKRKSSKKDDKKSDEHPTVTSEADAMDLEEQEEADDKEEGKTSKNKHAGILSKFERTKEAASKKSKKKSKKEEDEDESMEDAVEPVIAQGLEPLPQPENPPELEEAPTYSSLPAWLANPTRKSADERTKFSELGIKPDLLRILEQHHYNEAFAVQSTVIPLLLDGNKNHPGDLCISAATGSGKTLSYVLPLVTSLSPRPASKLRGLIVVPTRELVKQAREACELVAAGSRLHIGSAVGNVAIKDEQKLLMRVDQVYNPATVAQRQKAGIQGNDWMDFSLEDCVTEAVESTGFLPGYIQRPEPNVDILICTPGRLVDHIRYTKGFTLKSLEWLVIDEADRLLNESFQEWVEVVMSSLDARQSPDNFGPGGKLLSDLGLPIETKPPRKVVLSATMTRDISKLNSLRLANPKMVIIGAENAMDLDDPSATNPDAHFTLPPTLHEHMLPVGDGSQKPLYLLRLLLSHIKIDVDDKKRTDRPRLEEPSSDTSSDDTSSDESSDDDTSSSGSDSDSDSSSDSDSDTSSDTSSDASSDSEDSESDAVEPVAEAPASRTTVLIFTKSSESASRLARLISLLHPSLANRMGTIIKSNKSSSSRKTLTAFRQGRISVIVATDRASRGLDLPSLTHVVNYDMPTSVTTYVHRVGRTARAGREGSAWTLVVHREGRWFANEISASVDGRITRVMGVDRIQVKPADVKTLQSKYAAALDELEKEVKVGKGPKSRPLKVVKD</sequence>
<evidence type="ECO:0000256" key="6">
    <source>
        <dbReference type="ARBA" id="ARBA00022840"/>
    </source>
</evidence>
<name>A0A9W9EVZ0_9EURO</name>
<dbReference type="InterPro" id="IPR014014">
    <property type="entry name" value="RNA_helicase_DEAD_Q_motif"/>
</dbReference>
<comment type="domain">
    <text evidence="10">The Q motif is unique to and characteristic of the DEAD box family of RNA helicases and controls ATP binding and hydrolysis.</text>
</comment>
<accession>A0A9W9EVZ0</accession>
<feature type="compositionally biased region" description="Basic and acidic residues" evidence="11">
    <location>
        <begin position="162"/>
        <end position="171"/>
    </location>
</feature>
<dbReference type="GO" id="GO:0003723">
    <property type="term" value="F:RNA binding"/>
    <property type="evidence" value="ECO:0007669"/>
    <property type="project" value="UniProtKB-UniRule"/>
</dbReference>
<dbReference type="SMART" id="SM00487">
    <property type="entry name" value="DEXDc"/>
    <property type="match status" value="1"/>
</dbReference>
<dbReference type="GO" id="GO:0003724">
    <property type="term" value="F:RNA helicase activity"/>
    <property type="evidence" value="ECO:0007669"/>
    <property type="project" value="UniProtKB-EC"/>
</dbReference>
<feature type="compositionally biased region" description="Basic and acidic residues" evidence="11">
    <location>
        <begin position="580"/>
        <end position="590"/>
    </location>
</feature>
<dbReference type="GO" id="GO:0005730">
    <property type="term" value="C:nucleolus"/>
    <property type="evidence" value="ECO:0007669"/>
    <property type="project" value="UniProtKB-SubCell"/>
</dbReference>
<dbReference type="EC" id="3.6.4.13" evidence="10"/>
<feature type="compositionally biased region" description="Polar residues" evidence="11">
    <location>
        <begin position="11"/>
        <end position="20"/>
    </location>
</feature>
<keyword evidence="4 10" id="KW-0378">Hydrolase</keyword>
<comment type="similarity">
    <text evidence="10">Belongs to the DEAD box helicase family.</text>
</comment>
<dbReference type="GO" id="GO:0005524">
    <property type="term" value="F:ATP binding"/>
    <property type="evidence" value="ECO:0007669"/>
    <property type="project" value="UniProtKB-UniRule"/>
</dbReference>
<feature type="compositionally biased region" description="Acidic residues" evidence="11">
    <location>
        <begin position="182"/>
        <end position="192"/>
    </location>
</feature>
<feature type="compositionally biased region" description="Basic residues" evidence="11">
    <location>
        <begin position="103"/>
        <end position="115"/>
    </location>
</feature>
<dbReference type="CDD" id="cd18787">
    <property type="entry name" value="SF2_C_DEAD"/>
    <property type="match status" value="1"/>
</dbReference>
<evidence type="ECO:0000259" key="13">
    <source>
        <dbReference type="PROSITE" id="PS51194"/>
    </source>
</evidence>
<dbReference type="InterPro" id="IPR001650">
    <property type="entry name" value="Helicase_C-like"/>
</dbReference>
<dbReference type="CDD" id="cd17956">
    <property type="entry name" value="DEADc_DDX51"/>
    <property type="match status" value="1"/>
</dbReference>
<feature type="region of interest" description="Disordered" evidence="11">
    <location>
        <begin position="580"/>
        <end position="657"/>
    </location>
</feature>
<organism evidence="15 16">
    <name type="scientific">Penicillium angulare</name>
    <dbReference type="NCBI Taxonomy" id="116970"/>
    <lineage>
        <taxon>Eukaryota</taxon>
        <taxon>Fungi</taxon>
        <taxon>Dikarya</taxon>
        <taxon>Ascomycota</taxon>
        <taxon>Pezizomycotina</taxon>
        <taxon>Eurotiomycetes</taxon>
        <taxon>Eurotiomycetidae</taxon>
        <taxon>Eurotiales</taxon>
        <taxon>Aspergillaceae</taxon>
        <taxon>Penicillium</taxon>
    </lineage>
</organism>
<dbReference type="InterPro" id="IPR027417">
    <property type="entry name" value="P-loop_NTPase"/>
</dbReference>
<evidence type="ECO:0000259" key="14">
    <source>
        <dbReference type="PROSITE" id="PS51195"/>
    </source>
</evidence>
<dbReference type="GO" id="GO:0006364">
    <property type="term" value="P:rRNA processing"/>
    <property type="evidence" value="ECO:0007669"/>
    <property type="project" value="UniProtKB-KW"/>
</dbReference>
<comment type="caution">
    <text evidence="15">The sequence shown here is derived from an EMBL/GenBank/DDBJ whole genome shotgun (WGS) entry which is preliminary data.</text>
</comment>
<dbReference type="Proteomes" id="UP001149165">
    <property type="component" value="Unassembled WGS sequence"/>
</dbReference>
<feature type="domain" description="DEAD-box RNA helicase Q" evidence="14">
    <location>
        <begin position="237"/>
        <end position="265"/>
    </location>
</feature>
<dbReference type="OrthoDB" id="3370at2759"/>
<feature type="compositionally biased region" description="Acidic residues" evidence="11">
    <location>
        <begin position="596"/>
        <end position="610"/>
    </location>
</feature>
<dbReference type="InterPro" id="IPR011545">
    <property type="entry name" value="DEAD/DEAH_box_helicase_dom"/>
</dbReference>
<dbReference type="PROSITE" id="PS51192">
    <property type="entry name" value="HELICASE_ATP_BIND_1"/>
    <property type="match status" value="1"/>
</dbReference>
<dbReference type="Gene3D" id="3.40.50.300">
    <property type="entry name" value="P-loop containing nucleotide triphosphate hydrolases"/>
    <property type="match status" value="2"/>
</dbReference>
<keyword evidence="7 10" id="KW-0694">RNA-binding</keyword>
<comment type="catalytic activity">
    <reaction evidence="8 10">
        <text>ATP + H2O = ADP + phosphate + H(+)</text>
        <dbReference type="Rhea" id="RHEA:13065"/>
        <dbReference type="ChEBI" id="CHEBI:15377"/>
        <dbReference type="ChEBI" id="CHEBI:15378"/>
        <dbReference type="ChEBI" id="CHEBI:30616"/>
        <dbReference type="ChEBI" id="CHEBI:43474"/>
        <dbReference type="ChEBI" id="CHEBI:456216"/>
        <dbReference type="EC" id="3.6.4.13"/>
    </reaction>
</comment>